<proteinExistence type="predicted"/>
<accession>A0A6J5NIV7</accession>
<name>A0A6J5NIV7_9CAUD</name>
<organism evidence="1">
    <name type="scientific">uncultured Caudovirales phage</name>
    <dbReference type="NCBI Taxonomy" id="2100421"/>
    <lineage>
        <taxon>Viruses</taxon>
        <taxon>Duplodnaviria</taxon>
        <taxon>Heunggongvirae</taxon>
        <taxon>Uroviricota</taxon>
        <taxon>Caudoviricetes</taxon>
        <taxon>Peduoviridae</taxon>
        <taxon>Maltschvirus</taxon>
        <taxon>Maltschvirus maltsch</taxon>
    </lineage>
</organism>
<evidence type="ECO:0000313" key="1">
    <source>
        <dbReference type="EMBL" id="CAB4157145.1"/>
    </source>
</evidence>
<reference evidence="1" key="1">
    <citation type="submission" date="2020-04" db="EMBL/GenBank/DDBJ databases">
        <authorList>
            <person name="Chiriac C."/>
            <person name="Salcher M."/>
            <person name="Ghai R."/>
            <person name="Kavagutti S V."/>
        </authorList>
    </citation>
    <scope>NUCLEOTIDE SEQUENCE</scope>
</reference>
<gene>
    <name evidence="1" type="ORF">UFOVP689_2</name>
</gene>
<dbReference type="EMBL" id="LR796664">
    <property type="protein sequence ID" value="CAB4157145.1"/>
    <property type="molecule type" value="Genomic_DNA"/>
</dbReference>
<protein>
    <submittedName>
        <fullName evidence="1">Uncharacterized protein</fullName>
    </submittedName>
</protein>
<sequence length="87" mass="9425">MKSIAHTVTSTRSLVIAKDDVTRTVYLHVTGNGTVYIGGSDVTTVNGMLTEKHAVPFQFILPAKEDLYAITANGVTEDLRIMTPDTD</sequence>